<evidence type="ECO:0000256" key="3">
    <source>
        <dbReference type="ARBA" id="ARBA00010055"/>
    </source>
</evidence>
<sequence>MSGSIVICEIPPDLREMLRKFRLSQSPTTNAAILKIDRKEMCLTLENMLEDCELDELVNELPENQPRFVILSYELKRSDGRVSYPLCLVYYTPPGSSPEMKMLYAGSRNNLVKECELTKSVEIRDSEELTKEFLDSKFS</sequence>
<dbReference type="WBParaSite" id="ACRNAN_scaffold76.g19557.t1">
    <property type="protein sequence ID" value="ACRNAN_scaffold76.g19557.t1"/>
    <property type="gene ID" value="ACRNAN_scaffold76.g19557"/>
</dbReference>
<dbReference type="GO" id="GO:0071846">
    <property type="term" value="P:actin filament debranching"/>
    <property type="evidence" value="ECO:0007669"/>
    <property type="project" value="InterPro"/>
</dbReference>
<keyword evidence="8" id="KW-1185">Reference proteome</keyword>
<evidence type="ECO:0000313" key="9">
    <source>
        <dbReference type="WBParaSite" id="ACRNAN_scaffold76.g19557.t1"/>
    </source>
</evidence>
<dbReference type="GO" id="GO:0005634">
    <property type="term" value="C:nucleus"/>
    <property type="evidence" value="ECO:0007669"/>
    <property type="project" value="UniProtKB-SubCell"/>
</dbReference>
<protein>
    <submittedName>
        <fullName evidence="9">ADF-H domain-containing protein</fullName>
    </submittedName>
</protein>
<dbReference type="CDD" id="cd11283">
    <property type="entry name" value="ADF_GMF-beta_like"/>
    <property type="match status" value="1"/>
</dbReference>
<name>A0A914EEZ4_9BILA</name>
<evidence type="ECO:0000313" key="8">
    <source>
        <dbReference type="Proteomes" id="UP000887540"/>
    </source>
</evidence>
<keyword evidence="4" id="KW-0963">Cytoplasm</keyword>
<dbReference type="InterPro" id="IPR002108">
    <property type="entry name" value="ADF-H"/>
</dbReference>
<dbReference type="FunFam" id="3.40.20.10:FF:000026">
    <property type="entry name" value="Glia maturation factor"/>
    <property type="match status" value="1"/>
</dbReference>
<dbReference type="GO" id="GO:0071933">
    <property type="term" value="F:Arp2/3 complex binding"/>
    <property type="evidence" value="ECO:0007669"/>
    <property type="project" value="InterPro"/>
</dbReference>
<dbReference type="PANTHER" id="PTHR11249">
    <property type="entry name" value="GLIAL FACTOR NATURATION FACTOR"/>
    <property type="match status" value="1"/>
</dbReference>
<dbReference type="GO" id="GO:0034316">
    <property type="term" value="P:negative regulation of Arp2/3 complex-mediated actin nucleation"/>
    <property type="evidence" value="ECO:0007669"/>
    <property type="project" value="TreeGrafter"/>
</dbReference>
<dbReference type="SUPFAM" id="SSF55753">
    <property type="entry name" value="Actin depolymerizing proteins"/>
    <property type="match status" value="1"/>
</dbReference>
<evidence type="ECO:0000256" key="1">
    <source>
        <dbReference type="ARBA" id="ARBA00004123"/>
    </source>
</evidence>
<dbReference type="Pfam" id="PF00241">
    <property type="entry name" value="Cofilin_ADF"/>
    <property type="match status" value="1"/>
</dbReference>
<dbReference type="PANTHER" id="PTHR11249:SF2">
    <property type="entry name" value="GLIA MATURATION FACTOR"/>
    <property type="match status" value="1"/>
</dbReference>
<dbReference type="Proteomes" id="UP000887540">
    <property type="component" value="Unplaced"/>
</dbReference>
<proteinExistence type="inferred from homology"/>
<dbReference type="PIRSF" id="PIRSF001788">
    <property type="entry name" value="GMF-beta"/>
    <property type="match status" value="1"/>
</dbReference>
<evidence type="ECO:0000256" key="6">
    <source>
        <dbReference type="PIRNR" id="PIRNR001788"/>
    </source>
</evidence>
<dbReference type="PROSITE" id="PS51263">
    <property type="entry name" value="ADF_H"/>
    <property type="match status" value="1"/>
</dbReference>
<reference evidence="9" key="1">
    <citation type="submission" date="2022-11" db="UniProtKB">
        <authorList>
            <consortium name="WormBaseParasite"/>
        </authorList>
    </citation>
    <scope>IDENTIFICATION</scope>
</reference>
<evidence type="ECO:0000256" key="4">
    <source>
        <dbReference type="ARBA" id="ARBA00022490"/>
    </source>
</evidence>
<evidence type="ECO:0000259" key="7">
    <source>
        <dbReference type="PROSITE" id="PS51263"/>
    </source>
</evidence>
<comment type="similarity">
    <text evidence="3 6">Belongs to the actin-binding proteins ADF family. GMF subfamily.</text>
</comment>
<dbReference type="Gene3D" id="3.40.20.10">
    <property type="entry name" value="Severin"/>
    <property type="match status" value="1"/>
</dbReference>
<accession>A0A914EEZ4</accession>
<dbReference type="GO" id="GO:0030864">
    <property type="term" value="C:cortical actin cytoskeleton"/>
    <property type="evidence" value="ECO:0007669"/>
    <property type="project" value="TreeGrafter"/>
</dbReference>
<dbReference type="InterPro" id="IPR029006">
    <property type="entry name" value="ADF-H/Gelsolin-like_dom_sf"/>
</dbReference>
<keyword evidence="5" id="KW-0539">Nucleus</keyword>
<dbReference type="InterPro" id="IPR011171">
    <property type="entry name" value="GMF"/>
</dbReference>
<dbReference type="SMART" id="SM00102">
    <property type="entry name" value="ADF"/>
    <property type="match status" value="1"/>
</dbReference>
<evidence type="ECO:0000256" key="5">
    <source>
        <dbReference type="ARBA" id="ARBA00023242"/>
    </source>
</evidence>
<dbReference type="AlphaFoldDB" id="A0A914EEZ4"/>
<feature type="domain" description="ADF-H" evidence="7">
    <location>
        <begin position="4"/>
        <end position="139"/>
    </location>
</feature>
<evidence type="ECO:0000256" key="2">
    <source>
        <dbReference type="ARBA" id="ARBA00004496"/>
    </source>
</evidence>
<dbReference type="GO" id="GO:0003779">
    <property type="term" value="F:actin binding"/>
    <property type="evidence" value="ECO:0007669"/>
    <property type="project" value="InterPro"/>
</dbReference>
<comment type="subcellular location">
    <subcellularLocation>
        <location evidence="2">Cytoplasm</location>
    </subcellularLocation>
    <subcellularLocation>
        <location evidence="1">Nucleus</location>
    </subcellularLocation>
</comment>
<organism evidence="8 9">
    <name type="scientific">Acrobeloides nanus</name>
    <dbReference type="NCBI Taxonomy" id="290746"/>
    <lineage>
        <taxon>Eukaryota</taxon>
        <taxon>Metazoa</taxon>
        <taxon>Ecdysozoa</taxon>
        <taxon>Nematoda</taxon>
        <taxon>Chromadorea</taxon>
        <taxon>Rhabditida</taxon>
        <taxon>Tylenchina</taxon>
        <taxon>Cephalobomorpha</taxon>
        <taxon>Cephaloboidea</taxon>
        <taxon>Cephalobidae</taxon>
        <taxon>Acrobeloides</taxon>
    </lineage>
</organism>